<feature type="domain" description="HTH LytTR-type" evidence="5">
    <location>
        <begin position="133"/>
        <end position="230"/>
    </location>
</feature>
<dbReference type="PROSITE" id="PS50930">
    <property type="entry name" value="HTH_LYTTR"/>
    <property type="match status" value="1"/>
</dbReference>
<dbReference type="Gene3D" id="2.40.50.1020">
    <property type="entry name" value="LytTr DNA-binding domain"/>
    <property type="match status" value="1"/>
</dbReference>
<protein>
    <recommendedName>
        <fullName evidence="1">Stage 0 sporulation protein A homolog</fullName>
    </recommendedName>
</protein>
<dbReference type="RefSeq" id="WP_253020484.1">
    <property type="nucleotide sequence ID" value="NZ_JAJAGH010000005.1"/>
</dbReference>
<evidence type="ECO:0000313" key="6">
    <source>
        <dbReference type="EMBL" id="MCU7376889.1"/>
    </source>
</evidence>
<dbReference type="InterPro" id="IPR007492">
    <property type="entry name" value="LytTR_DNA-bd_dom"/>
</dbReference>
<dbReference type="AlphaFoldDB" id="A0A9J6QWC9"/>
<sequence length="236" mass="27721">MWKILICDDDAVFLELLKKSVIKAAGDRIREIRTFVEKEQIEFYAAEHPNEAYIVFLDVELGENNGVDSAKRILNIQPNSQIIFVSAHDKYYLDVYEVDHIFFLKKPLEAEQLRKALKRAADKLEGVKGDGFVVVNKKGAQKLSFNEILFFEKEKRKIHVHTTKDVITFYGKFDDIEPQLDDRFIRCHNSYIVNISKVKKMGNRKFYFDTEKVAPISKSYYSDVRDIFLDYLERNF</sequence>
<dbReference type="Gene3D" id="3.40.50.2300">
    <property type="match status" value="1"/>
</dbReference>
<dbReference type="Pfam" id="PF00072">
    <property type="entry name" value="Response_reg"/>
    <property type="match status" value="1"/>
</dbReference>
<evidence type="ECO:0000256" key="1">
    <source>
        <dbReference type="ARBA" id="ARBA00018672"/>
    </source>
</evidence>
<feature type="domain" description="Response regulatory" evidence="4">
    <location>
        <begin position="3"/>
        <end position="121"/>
    </location>
</feature>
<dbReference type="PANTHER" id="PTHR37299">
    <property type="entry name" value="TRANSCRIPTIONAL REGULATOR-RELATED"/>
    <property type="match status" value="1"/>
</dbReference>
<keyword evidence="8" id="KW-1185">Reference proteome</keyword>
<dbReference type="Pfam" id="PF04397">
    <property type="entry name" value="LytTR"/>
    <property type="match status" value="1"/>
</dbReference>
<dbReference type="EMBL" id="JAOSHN010000001">
    <property type="protein sequence ID" value="MCU7376889.1"/>
    <property type="molecule type" value="Genomic_DNA"/>
</dbReference>
<dbReference type="PANTHER" id="PTHR37299:SF1">
    <property type="entry name" value="STAGE 0 SPORULATION PROTEIN A HOMOLOG"/>
    <property type="match status" value="1"/>
</dbReference>
<gene>
    <name evidence="6" type="ORF">OBO34_00810</name>
    <name evidence="7" type="ORF">OBO34_13905</name>
</gene>
<evidence type="ECO:0000313" key="8">
    <source>
        <dbReference type="Proteomes" id="UP001065549"/>
    </source>
</evidence>
<evidence type="ECO:0000259" key="5">
    <source>
        <dbReference type="PROSITE" id="PS50930"/>
    </source>
</evidence>
<accession>A0A9J6QWC9</accession>
<organism evidence="7 8">
    <name type="scientific">Hominibacterium faecale</name>
    <dbReference type="NCBI Taxonomy" id="2839743"/>
    <lineage>
        <taxon>Bacteria</taxon>
        <taxon>Bacillati</taxon>
        <taxon>Bacillota</taxon>
        <taxon>Clostridia</taxon>
        <taxon>Peptostreptococcales</taxon>
        <taxon>Anaerovoracaceae</taxon>
        <taxon>Hominibacterium</taxon>
    </lineage>
</organism>
<dbReference type="GO" id="GO:0000156">
    <property type="term" value="F:phosphorelay response regulator activity"/>
    <property type="evidence" value="ECO:0007669"/>
    <property type="project" value="InterPro"/>
</dbReference>
<dbReference type="SMART" id="SM00448">
    <property type="entry name" value="REC"/>
    <property type="match status" value="1"/>
</dbReference>
<evidence type="ECO:0000256" key="2">
    <source>
        <dbReference type="ARBA" id="ARBA00024867"/>
    </source>
</evidence>
<dbReference type="SUPFAM" id="SSF52172">
    <property type="entry name" value="CheY-like"/>
    <property type="match status" value="1"/>
</dbReference>
<dbReference type="Proteomes" id="UP001065549">
    <property type="component" value="Unassembled WGS sequence"/>
</dbReference>
<keyword evidence="3" id="KW-0597">Phosphoprotein</keyword>
<proteinExistence type="predicted"/>
<keyword evidence="7" id="KW-0238">DNA-binding</keyword>
<evidence type="ECO:0000259" key="4">
    <source>
        <dbReference type="PROSITE" id="PS50110"/>
    </source>
</evidence>
<dbReference type="PROSITE" id="PS50110">
    <property type="entry name" value="RESPONSE_REGULATORY"/>
    <property type="match status" value="1"/>
</dbReference>
<evidence type="ECO:0000313" key="7">
    <source>
        <dbReference type="EMBL" id="MCU7379438.1"/>
    </source>
</evidence>
<dbReference type="GO" id="GO:0003677">
    <property type="term" value="F:DNA binding"/>
    <property type="evidence" value="ECO:0007669"/>
    <property type="project" value="UniProtKB-KW"/>
</dbReference>
<dbReference type="InterPro" id="IPR011006">
    <property type="entry name" value="CheY-like_superfamily"/>
</dbReference>
<comment type="caution">
    <text evidence="7">The sequence shown here is derived from an EMBL/GenBank/DDBJ whole genome shotgun (WGS) entry which is preliminary data.</text>
</comment>
<dbReference type="InterPro" id="IPR001789">
    <property type="entry name" value="Sig_transdc_resp-reg_receiver"/>
</dbReference>
<dbReference type="EMBL" id="JAOSHN010000005">
    <property type="protein sequence ID" value="MCU7379438.1"/>
    <property type="molecule type" value="Genomic_DNA"/>
</dbReference>
<evidence type="ECO:0000256" key="3">
    <source>
        <dbReference type="PROSITE-ProRule" id="PRU00169"/>
    </source>
</evidence>
<comment type="function">
    <text evidence="2">May play the central regulatory role in sporulation. It may be an element of the effector pathway responsible for the activation of sporulation genes in response to nutritional stress. Spo0A may act in concert with spo0H (a sigma factor) to control the expression of some genes that are critical to the sporulation process.</text>
</comment>
<reference evidence="7" key="1">
    <citation type="submission" date="2022-09" db="EMBL/GenBank/DDBJ databases">
        <title>Culturomic study of gut microbiota in children with autism spectrum disorder.</title>
        <authorList>
            <person name="Efimov B.A."/>
            <person name="Chaplin A.V."/>
            <person name="Sokolova S.R."/>
            <person name="Pikina A.P."/>
            <person name="Korzhanova M."/>
            <person name="Belova V."/>
            <person name="Korostin D."/>
        </authorList>
    </citation>
    <scope>NUCLEOTIDE SEQUENCE</scope>
    <source>
        <strain evidence="7">ASD5510</strain>
    </source>
</reference>
<name>A0A9J6QWC9_9FIRM</name>
<dbReference type="InterPro" id="IPR046947">
    <property type="entry name" value="LytR-like"/>
</dbReference>
<feature type="modified residue" description="4-aspartylphosphate" evidence="3">
    <location>
        <position position="58"/>
    </location>
</feature>
<dbReference type="SMART" id="SM00850">
    <property type="entry name" value="LytTR"/>
    <property type="match status" value="1"/>
</dbReference>